<dbReference type="GO" id="GO:0051536">
    <property type="term" value="F:iron-sulfur cluster binding"/>
    <property type="evidence" value="ECO:0007669"/>
    <property type="project" value="UniProtKB-KW"/>
</dbReference>
<keyword evidence="6" id="KW-1185">Reference proteome</keyword>
<name>A0A8A7KLR4_9FIRM</name>
<dbReference type="Pfam" id="PF00037">
    <property type="entry name" value="Fer4"/>
    <property type="match status" value="1"/>
</dbReference>
<evidence type="ECO:0000313" key="5">
    <source>
        <dbReference type="EMBL" id="QTL99024.1"/>
    </source>
</evidence>
<dbReference type="Gene3D" id="3.30.70.20">
    <property type="match status" value="1"/>
</dbReference>
<dbReference type="InterPro" id="IPR017896">
    <property type="entry name" value="4Fe4S_Fe-S-bd"/>
</dbReference>
<keyword evidence="2" id="KW-0408">Iron</keyword>
<dbReference type="KEGG" id="ifn:GM661_14165"/>
<keyword evidence="1" id="KW-0479">Metal-binding</keyword>
<dbReference type="InterPro" id="IPR050340">
    <property type="entry name" value="Cytosolic_Fe-S_CAF"/>
</dbReference>
<proteinExistence type="predicted"/>
<gene>
    <name evidence="5" type="ORF">GM661_14165</name>
</gene>
<sequence length="458" mass="51375">MSKKYNNSEDKRKAIFRELVRLAYDKRLKEKINEIPYRFSKNKTDQNEIASLKNNILVGMGLNPTAKYDTEMADSLETAFELESIKEPIVTVNKNICEECHDNSCTDICVNNTEEGLLIDSGRCISCGKCITHCPSRAIADKIEFIPIVKYFEEGIPVYANVAPAIAGQFGDHVTMGMLRTALKNIGFTDMVEVALFADILSLREADEYNKLVNHQDDFLITSCCCPVWINLLTKSYSELNDRLTKTVSPMIASGRFIKTIFPDAVTVFIGPCVAKKAEAKVPELKGAIDYVLTFDELKEIFQALTIDLTTLEEDNKEQSSYGGRVYARTGGVSEAVKITVERINPDRRLKFKARQADGVKDCKKLLDDIINGNIEANFIEGMGCKGGCVGGPKRNINIDKGRIQVNKYGEQAVIKNPIDNMNIVHILKYISGVSKKEEKIIDQLSYDNLLLREYEKD</sequence>
<evidence type="ECO:0000256" key="2">
    <source>
        <dbReference type="ARBA" id="ARBA00023004"/>
    </source>
</evidence>
<dbReference type="EMBL" id="CP046640">
    <property type="protein sequence ID" value="QTL99024.1"/>
    <property type="molecule type" value="Genomic_DNA"/>
</dbReference>
<protein>
    <submittedName>
        <fullName evidence="5">Iron hydrogenase</fullName>
    </submittedName>
</protein>
<dbReference type="InterPro" id="IPR017900">
    <property type="entry name" value="4Fe4S_Fe_S_CS"/>
</dbReference>
<dbReference type="InterPro" id="IPR004108">
    <property type="entry name" value="Fe_hydrogenase_lsu_C"/>
</dbReference>
<dbReference type="RefSeq" id="WP_230867419.1">
    <property type="nucleotide sequence ID" value="NZ_CP046640.1"/>
</dbReference>
<accession>A0A8A7KLR4</accession>
<dbReference type="SUPFAM" id="SSF54862">
    <property type="entry name" value="4Fe-4S ferredoxins"/>
    <property type="match status" value="1"/>
</dbReference>
<dbReference type="Pfam" id="PF02906">
    <property type="entry name" value="Fe_hyd_lg_C"/>
    <property type="match status" value="1"/>
</dbReference>
<dbReference type="Proteomes" id="UP000665020">
    <property type="component" value="Chromosome"/>
</dbReference>
<reference evidence="5" key="1">
    <citation type="submission" date="2019-12" db="EMBL/GenBank/DDBJ databases">
        <authorList>
            <person name="zhang j."/>
            <person name="sun C.M."/>
        </authorList>
    </citation>
    <scope>NUCLEOTIDE SEQUENCE</scope>
    <source>
        <strain evidence="5">NS-1</strain>
    </source>
</reference>
<organism evidence="5 6">
    <name type="scientific">Iocasia fonsfrigidae</name>
    <dbReference type="NCBI Taxonomy" id="2682810"/>
    <lineage>
        <taxon>Bacteria</taxon>
        <taxon>Bacillati</taxon>
        <taxon>Bacillota</taxon>
        <taxon>Clostridia</taxon>
        <taxon>Halanaerobiales</taxon>
        <taxon>Halanaerobiaceae</taxon>
        <taxon>Iocasia</taxon>
    </lineage>
</organism>
<keyword evidence="3" id="KW-0411">Iron-sulfur</keyword>
<evidence type="ECO:0000259" key="4">
    <source>
        <dbReference type="PROSITE" id="PS51379"/>
    </source>
</evidence>
<dbReference type="Gene3D" id="3.40.950.10">
    <property type="entry name" value="Fe-only Hydrogenase (Larger Subunit), Chain L, domain 3"/>
    <property type="match status" value="1"/>
</dbReference>
<dbReference type="PROSITE" id="PS51379">
    <property type="entry name" value="4FE4S_FER_2"/>
    <property type="match status" value="1"/>
</dbReference>
<dbReference type="AlphaFoldDB" id="A0A8A7KLR4"/>
<evidence type="ECO:0000313" key="6">
    <source>
        <dbReference type="Proteomes" id="UP000665020"/>
    </source>
</evidence>
<feature type="domain" description="4Fe-4S ferredoxin-type" evidence="4">
    <location>
        <begin position="115"/>
        <end position="144"/>
    </location>
</feature>
<evidence type="ECO:0000256" key="3">
    <source>
        <dbReference type="ARBA" id="ARBA00023014"/>
    </source>
</evidence>
<dbReference type="InterPro" id="IPR009016">
    <property type="entry name" value="Fe_hydrogenase"/>
</dbReference>
<dbReference type="GO" id="GO:0046872">
    <property type="term" value="F:metal ion binding"/>
    <property type="evidence" value="ECO:0007669"/>
    <property type="project" value="UniProtKB-KW"/>
</dbReference>
<dbReference type="PANTHER" id="PTHR11615">
    <property type="entry name" value="NITRATE, FORMATE, IRON DEHYDROGENASE"/>
    <property type="match status" value="1"/>
</dbReference>
<dbReference type="PROSITE" id="PS00198">
    <property type="entry name" value="4FE4S_FER_1"/>
    <property type="match status" value="1"/>
</dbReference>
<dbReference type="SUPFAM" id="SSF53920">
    <property type="entry name" value="Fe-only hydrogenase"/>
    <property type="match status" value="1"/>
</dbReference>
<evidence type="ECO:0000256" key="1">
    <source>
        <dbReference type="ARBA" id="ARBA00022723"/>
    </source>
</evidence>